<evidence type="ECO:0000313" key="3">
    <source>
        <dbReference type="Proteomes" id="UP000784294"/>
    </source>
</evidence>
<feature type="region of interest" description="Disordered" evidence="1">
    <location>
        <begin position="165"/>
        <end position="250"/>
    </location>
</feature>
<evidence type="ECO:0000256" key="1">
    <source>
        <dbReference type="SAM" id="MobiDB-lite"/>
    </source>
</evidence>
<gene>
    <name evidence="2" type="ORF">PXEA_LOCUS26366</name>
</gene>
<organism evidence="2 3">
    <name type="scientific">Protopolystoma xenopodis</name>
    <dbReference type="NCBI Taxonomy" id="117903"/>
    <lineage>
        <taxon>Eukaryota</taxon>
        <taxon>Metazoa</taxon>
        <taxon>Spiralia</taxon>
        <taxon>Lophotrochozoa</taxon>
        <taxon>Platyhelminthes</taxon>
        <taxon>Monogenea</taxon>
        <taxon>Polyopisthocotylea</taxon>
        <taxon>Polystomatidea</taxon>
        <taxon>Polystomatidae</taxon>
        <taxon>Protopolystoma</taxon>
    </lineage>
</organism>
<name>A0A3S5B049_9PLAT</name>
<evidence type="ECO:0000313" key="2">
    <source>
        <dbReference type="EMBL" id="VEL32926.1"/>
    </source>
</evidence>
<dbReference type="EMBL" id="CAAALY010244887">
    <property type="protein sequence ID" value="VEL32926.1"/>
    <property type="molecule type" value="Genomic_DNA"/>
</dbReference>
<comment type="caution">
    <text evidence="2">The sequence shown here is derived from an EMBL/GenBank/DDBJ whole genome shotgun (WGS) entry which is preliminary data.</text>
</comment>
<dbReference type="AlphaFoldDB" id="A0A3S5B049"/>
<dbReference type="Proteomes" id="UP000784294">
    <property type="component" value="Unassembled WGS sequence"/>
</dbReference>
<keyword evidence="3" id="KW-1185">Reference proteome</keyword>
<accession>A0A3S5B049</accession>
<proteinExistence type="predicted"/>
<protein>
    <submittedName>
        <fullName evidence="2">Uncharacterized protein</fullName>
    </submittedName>
</protein>
<sequence>MWSASERLTLSQIPIHFPAVSLAQTVPVQLRPALGRLVTKHFTIGGEVDKIITTSSTTFLSFGGNRKKNERLFPTAGAVPQNGQHPEDEFRFRTNEVPAEQHLGMQTSPKPLHGTHGDRLDGRQTIVTPFDLELHSSASEMLNGCIHTHSMNSIGNNDCRHRLEQQKSSEERGIGLAKDGHRPGEAQTSDRSRQSAPFVMGSPDPPGETRLRRAAVQSRPGRAGLGRAEPSQTTVRPCLLDSSCTGPDVD</sequence>
<feature type="compositionally biased region" description="Basic and acidic residues" evidence="1">
    <location>
        <begin position="165"/>
        <end position="193"/>
    </location>
</feature>
<reference evidence="2" key="1">
    <citation type="submission" date="2018-11" db="EMBL/GenBank/DDBJ databases">
        <authorList>
            <consortium name="Pathogen Informatics"/>
        </authorList>
    </citation>
    <scope>NUCLEOTIDE SEQUENCE</scope>
</reference>